<accession>A0A5C0AYE6</accession>
<dbReference type="AlphaFoldDB" id="A0A5C0AYE6"/>
<organism evidence="3 4">
    <name type="scientific">Pigmentiphaga aceris</name>
    <dbReference type="NCBI Taxonomy" id="1940612"/>
    <lineage>
        <taxon>Bacteria</taxon>
        <taxon>Pseudomonadati</taxon>
        <taxon>Pseudomonadota</taxon>
        <taxon>Betaproteobacteria</taxon>
        <taxon>Burkholderiales</taxon>
        <taxon>Alcaligenaceae</taxon>
        <taxon>Pigmentiphaga</taxon>
    </lineage>
</organism>
<sequence>MPTKPLFSSDEATATSRVTVQFEDRSLSVPTGISVAAALLLNGVEPFRTTPVSAAPRAAYCMMGVCFECLVEVDGMPSRQACLTPVKDGMVVRRQHGASAVALPEAGEDHGR</sequence>
<dbReference type="Gene3D" id="3.10.20.440">
    <property type="entry name" value="2Fe-2S iron-sulphur cluster binding domain, sarcosine oxidase, alpha subunit, N-terminal domain"/>
    <property type="match status" value="1"/>
</dbReference>
<keyword evidence="1" id="KW-0560">Oxidoreductase</keyword>
<dbReference type="CDD" id="cd00207">
    <property type="entry name" value="fer2"/>
    <property type="match status" value="1"/>
</dbReference>
<dbReference type="RefSeq" id="WP_148816475.1">
    <property type="nucleotide sequence ID" value="NZ_CP043046.1"/>
</dbReference>
<dbReference type="SUPFAM" id="SSF54292">
    <property type="entry name" value="2Fe-2S ferredoxin-like"/>
    <property type="match status" value="1"/>
</dbReference>
<dbReference type="InterPro" id="IPR036010">
    <property type="entry name" value="2Fe-2S_ferredoxin-like_sf"/>
</dbReference>
<keyword evidence="4" id="KW-1185">Reference proteome</keyword>
<dbReference type="PROSITE" id="PS51085">
    <property type="entry name" value="2FE2S_FER_2"/>
    <property type="match status" value="1"/>
</dbReference>
<evidence type="ECO:0000256" key="1">
    <source>
        <dbReference type="ARBA" id="ARBA00023002"/>
    </source>
</evidence>
<gene>
    <name evidence="3" type="ORF">FXN63_17465</name>
</gene>
<dbReference type="OrthoDB" id="573392at2"/>
<dbReference type="KEGG" id="pacr:FXN63_17465"/>
<proteinExistence type="predicted"/>
<dbReference type="Proteomes" id="UP000325161">
    <property type="component" value="Chromosome"/>
</dbReference>
<name>A0A5C0AYE6_9BURK</name>
<dbReference type="Pfam" id="PF13510">
    <property type="entry name" value="Fer2_4"/>
    <property type="match status" value="1"/>
</dbReference>
<dbReference type="InterPro" id="IPR001041">
    <property type="entry name" value="2Fe-2S_ferredoxin-type"/>
</dbReference>
<feature type="domain" description="2Fe-2S ferredoxin-type" evidence="2">
    <location>
        <begin position="16"/>
        <end position="98"/>
    </location>
</feature>
<dbReference type="InterPro" id="IPR042204">
    <property type="entry name" value="2Fe-2S-bd_N"/>
</dbReference>
<dbReference type="GO" id="GO:0016491">
    <property type="term" value="F:oxidoreductase activity"/>
    <property type="evidence" value="ECO:0007669"/>
    <property type="project" value="UniProtKB-KW"/>
</dbReference>
<reference evidence="3 4" key="1">
    <citation type="submission" date="2019-08" db="EMBL/GenBank/DDBJ databases">
        <title>Amphibian skin-associated Pigmentiphaga: genome sequence and occurrence across geography and hosts.</title>
        <authorList>
            <person name="Bletz M.C."/>
            <person name="Bunk B."/>
            <person name="Sproeer C."/>
            <person name="Biwer P."/>
            <person name="Reiter S."/>
            <person name="Rabemananjara F.C.E."/>
            <person name="Schulz S."/>
            <person name="Overmann J."/>
            <person name="Vences M."/>
        </authorList>
    </citation>
    <scope>NUCLEOTIDE SEQUENCE [LARGE SCALE GENOMIC DNA]</scope>
    <source>
        <strain evidence="3 4">Mada1488</strain>
    </source>
</reference>
<evidence type="ECO:0000313" key="3">
    <source>
        <dbReference type="EMBL" id="QEI07428.1"/>
    </source>
</evidence>
<evidence type="ECO:0000313" key="4">
    <source>
        <dbReference type="Proteomes" id="UP000325161"/>
    </source>
</evidence>
<dbReference type="GO" id="GO:0051536">
    <property type="term" value="F:iron-sulfur cluster binding"/>
    <property type="evidence" value="ECO:0007669"/>
    <property type="project" value="InterPro"/>
</dbReference>
<protein>
    <submittedName>
        <fullName evidence="3">(2Fe-2S)-binding protein</fullName>
    </submittedName>
</protein>
<dbReference type="EMBL" id="CP043046">
    <property type="protein sequence ID" value="QEI07428.1"/>
    <property type="molecule type" value="Genomic_DNA"/>
</dbReference>
<evidence type="ECO:0000259" key="2">
    <source>
        <dbReference type="PROSITE" id="PS51085"/>
    </source>
</evidence>